<keyword evidence="1" id="KW-0732">Signal</keyword>
<dbReference type="InterPro" id="IPR021255">
    <property type="entry name" value="DUF2807"/>
</dbReference>
<evidence type="ECO:0000259" key="2">
    <source>
        <dbReference type="Pfam" id="PF10988"/>
    </source>
</evidence>
<dbReference type="Proteomes" id="UP000587760">
    <property type="component" value="Unassembled WGS sequence"/>
</dbReference>
<dbReference type="Pfam" id="PF10988">
    <property type="entry name" value="DUF2807"/>
    <property type="match status" value="1"/>
</dbReference>
<dbReference type="RefSeq" id="WP_184742149.1">
    <property type="nucleotide sequence ID" value="NZ_JACHGJ010000001.1"/>
</dbReference>
<reference evidence="3 4" key="1">
    <citation type="submission" date="2020-08" db="EMBL/GenBank/DDBJ databases">
        <title>Genomic Encyclopedia of Type Strains, Phase IV (KMG-IV): sequencing the most valuable type-strain genomes for metagenomic binning, comparative biology and taxonomic classification.</title>
        <authorList>
            <person name="Goeker M."/>
        </authorList>
    </citation>
    <scope>NUCLEOTIDE SEQUENCE [LARGE SCALE GENOMIC DNA]</scope>
    <source>
        <strain evidence="3 4">DSM 2461</strain>
    </source>
</reference>
<feature type="signal peptide" evidence="1">
    <location>
        <begin position="1"/>
        <end position="20"/>
    </location>
</feature>
<feature type="domain" description="Putative auto-transporter adhesin head GIN" evidence="2">
    <location>
        <begin position="38"/>
        <end position="238"/>
    </location>
</feature>
<dbReference type="EMBL" id="JACHGJ010000001">
    <property type="protein sequence ID" value="MBB6478374.1"/>
    <property type="molecule type" value="Genomic_DNA"/>
</dbReference>
<evidence type="ECO:0000313" key="3">
    <source>
        <dbReference type="EMBL" id="MBB6478374.1"/>
    </source>
</evidence>
<proteinExistence type="predicted"/>
<evidence type="ECO:0000256" key="1">
    <source>
        <dbReference type="SAM" id="SignalP"/>
    </source>
</evidence>
<protein>
    <recommendedName>
        <fullName evidence="2">Putative auto-transporter adhesin head GIN domain-containing protein</fullName>
    </recommendedName>
</protein>
<gene>
    <name evidence="3" type="ORF">HNR50_000007</name>
</gene>
<comment type="caution">
    <text evidence="3">The sequence shown here is derived from an EMBL/GenBank/DDBJ whole genome shotgun (WGS) entry which is preliminary data.</text>
</comment>
<name>A0A841R0A9_9SPIO</name>
<sequence length="255" mass="27041">MSLRKICFLSLLLIPVFLFSGGQTEISQENRIVYDIDNFNSIDGSAAFDIEVRQSDRFSLIVYADKSTAAKMLVEKRGRTLVLGMKPFSGPGWNKSPKAVITMPELVSVEMSGASSMIAAGFRSDRSFSVDISGASSLEIDITASSADLEMSGASNLKAVLEVPEVRLEISGSSDLELVGRGGRLKAKISGASSGDLSDFKLSEASIDLSGSSDLTIRLDGKLDLDASGASKLYYSGDVNLGSIELSGASSLKER</sequence>
<organism evidence="3 4">
    <name type="scientific">Spirochaeta isovalerica</name>
    <dbReference type="NCBI Taxonomy" id="150"/>
    <lineage>
        <taxon>Bacteria</taxon>
        <taxon>Pseudomonadati</taxon>
        <taxon>Spirochaetota</taxon>
        <taxon>Spirochaetia</taxon>
        <taxon>Spirochaetales</taxon>
        <taxon>Spirochaetaceae</taxon>
        <taxon>Spirochaeta</taxon>
    </lineage>
</organism>
<dbReference type="Gene3D" id="2.160.20.120">
    <property type="match status" value="1"/>
</dbReference>
<accession>A0A841R0A9</accession>
<feature type="chain" id="PRO_5032904272" description="Putative auto-transporter adhesin head GIN domain-containing protein" evidence="1">
    <location>
        <begin position="21"/>
        <end position="255"/>
    </location>
</feature>
<dbReference type="AlphaFoldDB" id="A0A841R0A9"/>
<evidence type="ECO:0000313" key="4">
    <source>
        <dbReference type="Proteomes" id="UP000587760"/>
    </source>
</evidence>
<keyword evidence="4" id="KW-1185">Reference proteome</keyword>